<protein>
    <recommendedName>
        <fullName evidence="4">Tudor domain-containing protein</fullName>
    </recommendedName>
</protein>
<gene>
    <name evidence="5" type="ORF">MELIAE_LOCUS12613</name>
</gene>
<dbReference type="GO" id="GO:0034587">
    <property type="term" value="P:piRNA processing"/>
    <property type="evidence" value="ECO:0007669"/>
    <property type="project" value="TreeGrafter"/>
</dbReference>
<evidence type="ECO:0000256" key="1">
    <source>
        <dbReference type="PROSITE-ProRule" id="PRU00117"/>
    </source>
</evidence>
<dbReference type="GO" id="GO:0043186">
    <property type="term" value="C:P granule"/>
    <property type="evidence" value="ECO:0007669"/>
    <property type="project" value="TreeGrafter"/>
</dbReference>
<dbReference type="Proteomes" id="UP001154078">
    <property type="component" value="Chromosome 9"/>
</dbReference>
<dbReference type="PROSITE" id="PS50304">
    <property type="entry name" value="TUDOR"/>
    <property type="match status" value="1"/>
</dbReference>
<keyword evidence="3" id="KW-0472">Membrane</keyword>
<dbReference type="Gene3D" id="2.30.30.140">
    <property type="match status" value="1"/>
</dbReference>
<dbReference type="SUPFAM" id="SSF54791">
    <property type="entry name" value="Eukaryotic type KH-domain (KH-domain type I)"/>
    <property type="match status" value="2"/>
</dbReference>
<dbReference type="Gene3D" id="3.30.1370.10">
    <property type="entry name" value="K Homology domain, type 1"/>
    <property type="match status" value="2"/>
</dbReference>
<proteinExistence type="predicted"/>
<dbReference type="SMART" id="SM00322">
    <property type="entry name" value="KH"/>
    <property type="match status" value="2"/>
</dbReference>
<dbReference type="Gene3D" id="2.40.50.90">
    <property type="match status" value="1"/>
</dbReference>
<dbReference type="AlphaFoldDB" id="A0A9P0BIH7"/>
<dbReference type="GO" id="GO:0005739">
    <property type="term" value="C:mitochondrion"/>
    <property type="evidence" value="ECO:0007669"/>
    <property type="project" value="UniProtKB-ARBA"/>
</dbReference>
<evidence type="ECO:0000313" key="5">
    <source>
        <dbReference type="EMBL" id="CAH0563943.1"/>
    </source>
</evidence>
<accession>A0A9P0BIH7</accession>
<dbReference type="InterPro" id="IPR004087">
    <property type="entry name" value="KH_dom"/>
</dbReference>
<dbReference type="SUPFAM" id="SSF63748">
    <property type="entry name" value="Tudor/PWWP/MBT"/>
    <property type="match status" value="1"/>
</dbReference>
<dbReference type="InterPro" id="IPR036612">
    <property type="entry name" value="KH_dom_type_1_sf"/>
</dbReference>
<dbReference type="InterPro" id="IPR002999">
    <property type="entry name" value="Tudor"/>
</dbReference>
<dbReference type="GO" id="GO:0003723">
    <property type="term" value="F:RNA binding"/>
    <property type="evidence" value="ECO:0007669"/>
    <property type="project" value="UniProtKB-UniRule"/>
</dbReference>
<sequence length="463" mass="52804">MKPLIRTVALTVGFTIFGLSSYLFYLVFLKDEDDDYEQTVSKASNFKTHEVKVPRDQVKVLIGRNGQNIKRIQDQSSTRINFKDREGFDDKICIIRGSLESCNVAENLIRDFIKSQPVMDCEDIWVPISSVGKIIGRCGDKIVEIRSQSGAKINVVDEDKDLKNKQITIKGTKEQILVAKSLIEDIVEHTIEMQTKMNNILAKREPRGPSRVAHNSNSTEAPKKEKLPETQPNTQFEVYVSAVKDPSQFWVQIVGPKASELDMLVEEMTEYYNKEENRNLHLLDEIKAGDLVAGIFQYDNKWYRAEVISVDDKTKSADLYYVDYGDTDTVDSKEIYELRTDFLSLNFQAIQCHLSRVAPVGENWSLEAIDKFEEWTHTAQWKKLSARISGYTSTEKSRNKRSSSPIPSVEIFNVNDGTDMNVGEELIKNGYAVLKPEADSHNLTKEPQFQNELFTQSAKTSWV</sequence>
<dbReference type="PANTHER" id="PTHR22948">
    <property type="entry name" value="TUDOR DOMAIN CONTAINING PROTEIN"/>
    <property type="match status" value="1"/>
</dbReference>
<evidence type="ECO:0000313" key="6">
    <source>
        <dbReference type="Proteomes" id="UP001154078"/>
    </source>
</evidence>
<feature type="transmembrane region" description="Helical" evidence="3">
    <location>
        <begin position="7"/>
        <end position="28"/>
    </location>
</feature>
<dbReference type="EMBL" id="OV121140">
    <property type="protein sequence ID" value="CAH0563943.1"/>
    <property type="molecule type" value="Genomic_DNA"/>
</dbReference>
<dbReference type="Pfam" id="PF00013">
    <property type="entry name" value="KH_1"/>
    <property type="match status" value="2"/>
</dbReference>
<dbReference type="GO" id="GO:0007283">
    <property type="term" value="P:spermatogenesis"/>
    <property type="evidence" value="ECO:0007669"/>
    <property type="project" value="TreeGrafter"/>
</dbReference>
<evidence type="ECO:0000256" key="3">
    <source>
        <dbReference type="SAM" id="Phobius"/>
    </source>
</evidence>
<dbReference type="OrthoDB" id="9995375at2759"/>
<dbReference type="InterPro" id="IPR050621">
    <property type="entry name" value="Tudor_domain_containing"/>
</dbReference>
<feature type="domain" description="Tudor" evidence="4">
    <location>
        <begin position="285"/>
        <end position="345"/>
    </location>
</feature>
<keyword evidence="6" id="KW-1185">Reference proteome</keyword>
<dbReference type="PROSITE" id="PS50084">
    <property type="entry name" value="KH_TYPE_1"/>
    <property type="match status" value="2"/>
</dbReference>
<dbReference type="FunFam" id="2.30.30.140:FF:000018">
    <property type="entry name" value="Serine/threonine-protein kinase 31"/>
    <property type="match status" value="1"/>
</dbReference>
<name>A0A9P0BIH7_BRAAE</name>
<dbReference type="InterPro" id="IPR004088">
    <property type="entry name" value="KH_dom_type_1"/>
</dbReference>
<dbReference type="InterPro" id="IPR035437">
    <property type="entry name" value="SNase_OB-fold_sf"/>
</dbReference>
<dbReference type="GO" id="GO:0030719">
    <property type="term" value="P:P granule organization"/>
    <property type="evidence" value="ECO:0007669"/>
    <property type="project" value="TreeGrafter"/>
</dbReference>
<reference evidence="5" key="1">
    <citation type="submission" date="2021-12" db="EMBL/GenBank/DDBJ databases">
        <authorList>
            <person name="King R."/>
        </authorList>
    </citation>
    <scope>NUCLEOTIDE SEQUENCE</scope>
</reference>
<dbReference type="PANTHER" id="PTHR22948:SF29">
    <property type="entry name" value="FI02030P-RELATED"/>
    <property type="match status" value="1"/>
</dbReference>
<organism evidence="5 6">
    <name type="scientific">Brassicogethes aeneus</name>
    <name type="common">Rape pollen beetle</name>
    <name type="synonym">Meligethes aeneus</name>
    <dbReference type="NCBI Taxonomy" id="1431903"/>
    <lineage>
        <taxon>Eukaryota</taxon>
        <taxon>Metazoa</taxon>
        <taxon>Ecdysozoa</taxon>
        <taxon>Arthropoda</taxon>
        <taxon>Hexapoda</taxon>
        <taxon>Insecta</taxon>
        <taxon>Pterygota</taxon>
        <taxon>Neoptera</taxon>
        <taxon>Endopterygota</taxon>
        <taxon>Coleoptera</taxon>
        <taxon>Polyphaga</taxon>
        <taxon>Cucujiformia</taxon>
        <taxon>Nitidulidae</taxon>
        <taxon>Meligethinae</taxon>
        <taxon>Brassicogethes</taxon>
    </lineage>
</organism>
<keyword evidence="3" id="KW-0812">Transmembrane</keyword>
<evidence type="ECO:0000256" key="2">
    <source>
        <dbReference type="SAM" id="MobiDB-lite"/>
    </source>
</evidence>
<dbReference type="Pfam" id="PF00567">
    <property type="entry name" value="TUDOR"/>
    <property type="match status" value="1"/>
</dbReference>
<keyword evidence="3" id="KW-1133">Transmembrane helix</keyword>
<feature type="region of interest" description="Disordered" evidence="2">
    <location>
        <begin position="203"/>
        <end position="231"/>
    </location>
</feature>
<keyword evidence="1" id="KW-0694">RNA-binding</keyword>
<evidence type="ECO:0000259" key="4">
    <source>
        <dbReference type="PROSITE" id="PS50304"/>
    </source>
</evidence>
<dbReference type="SMART" id="SM00333">
    <property type="entry name" value="TUDOR"/>
    <property type="match status" value="1"/>
</dbReference>